<sequence>MELKHHFVVPSSLEDTWNSFNQLEEIAPCFPGATLTSVDGDQFTGTVKVKLGPIAMIYTGTGEFLGRNQETHTVVISATGKDKRGNGTAGATVTAVLSPDGDGTSVDVTTDMNVTGKPAQFGRGVIQDISDKLLAQFVQCVIGKARGGATADAEPDGGDVAASAESGTAGGEVAEPVEPAAGPTVASPAAPVAAPPTAPVSATASVSATAPLSAPSSELDLGSAMWPVLVRRFGPVFCVAGVLVLVAWLVRRCGKD</sequence>
<feature type="compositionally biased region" description="Low complexity" evidence="1">
    <location>
        <begin position="160"/>
        <end position="192"/>
    </location>
</feature>
<keyword evidence="4" id="KW-1185">Reference proteome</keyword>
<dbReference type="EMBL" id="JBHMBH010000038">
    <property type="protein sequence ID" value="MFB9715691.1"/>
    <property type="molecule type" value="Genomic_DNA"/>
</dbReference>
<reference evidence="3 4" key="1">
    <citation type="submission" date="2024-09" db="EMBL/GenBank/DDBJ databases">
        <authorList>
            <person name="Sun Q."/>
            <person name="Mori K."/>
        </authorList>
    </citation>
    <scope>NUCLEOTIDE SEQUENCE [LARGE SCALE GENOMIC DNA]</scope>
    <source>
        <strain evidence="3 4">JCM 13519</strain>
    </source>
</reference>
<keyword evidence="2" id="KW-0812">Transmembrane</keyword>
<dbReference type="InterPro" id="IPR023393">
    <property type="entry name" value="START-like_dom_sf"/>
</dbReference>
<keyword evidence="2" id="KW-0472">Membrane</keyword>
<dbReference type="RefSeq" id="WP_345050759.1">
    <property type="nucleotide sequence ID" value="NZ_BAABED010000001.1"/>
</dbReference>
<dbReference type="InterPro" id="IPR010419">
    <property type="entry name" value="CO_DH_gsu"/>
</dbReference>
<evidence type="ECO:0000256" key="1">
    <source>
        <dbReference type="SAM" id="MobiDB-lite"/>
    </source>
</evidence>
<dbReference type="SUPFAM" id="SSF55961">
    <property type="entry name" value="Bet v1-like"/>
    <property type="match status" value="1"/>
</dbReference>
<dbReference type="PANTHER" id="PTHR38588">
    <property type="entry name" value="BLL0334 PROTEIN"/>
    <property type="match status" value="1"/>
</dbReference>
<keyword evidence="2" id="KW-1133">Transmembrane helix</keyword>
<feature type="region of interest" description="Disordered" evidence="1">
    <location>
        <begin position="148"/>
        <end position="198"/>
    </location>
</feature>
<dbReference type="Proteomes" id="UP001589536">
    <property type="component" value="Unassembled WGS sequence"/>
</dbReference>
<dbReference type="Pfam" id="PF06240">
    <property type="entry name" value="COXG"/>
    <property type="match status" value="1"/>
</dbReference>
<evidence type="ECO:0000313" key="4">
    <source>
        <dbReference type="Proteomes" id="UP001589536"/>
    </source>
</evidence>
<dbReference type="CDD" id="cd07823">
    <property type="entry name" value="SRPBCC_5"/>
    <property type="match status" value="1"/>
</dbReference>
<dbReference type="Gene3D" id="3.30.530.20">
    <property type="match status" value="1"/>
</dbReference>
<evidence type="ECO:0000256" key="2">
    <source>
        <dbReference type="SAM" id="Phobius"/>
    </source>
</evidence>
<proteinExistence type="predicted"/>
<evidence type="ECO:0000313" key="3">
    <source>
        <dbReference type="EMBL" id="MFB9715691.1"/>
    </source>
</evidence>
<protein>
    <submittedName>
        <fullName evidence="3">SRPBCC family protein</fullName>
    </submittedName>
</protein>
<name>A0ABV5UU10_9MICC</name>
<gene>
    <name evidence="3" type="ORF">ACFFPI_16450</name>
</gene>
<feature type="transmembrane region" description="Helical" evidence="2">
    <location>
        <begin position="233"/>
        <end position="250"/>
    </location>
</feature>
<accession>A0ABV5UU10</accession>
<organism evidence="3 4">
    <name type="scientific">Arthrobacter methylotrophus</name>
    <dbReference type="NCBI Taxonomy" id="121291"/>
    <lineage>
        <taxon>Bacteria</taxon>
        <taxon>Bacillati</taxon>
        <taxon>Actinomycetota</taxon>
        <taxon>Actinomycetes</taxon>
        <taxon>Micrococcales</taxon>
        <taxon>Micrococcaceae</taxon>
        <taxon>Arthrobacter</taxon>
    </lineage>
</organism>
<dbReference type="PANTHER" id="PTHR38588:SF1">
    <property type="entry name" value="BLL0334 PROTEIN"/>
    <property type="match status" value="1"/>
</dbReference>
<comment type="caution">
    <text evidence="3">The sequence shown here is derived from an EMBL/GenBank/DDBJ whole genome shotgun (WGS) entry which is preliminary data.</text>
</comment>